<feature type="transmembrane region" description="Helical" evidence="2">
    <location>
        <begin position="345"/>
        <end position="363"/>
    </location>
</feature>
<dbReference type="EMBL" id="MKIR01000001">
    <property type="protein sequence ID" value="OFI50454.1"/>
    <property type="molecule type" value="Genomic_DNA"/>
</dbReference>
<evidence type="ECO:0000256" key="2">
    <source>
        <dbReference type="SAM" id="Phobius"/>
    </source>
</evidence>
<dbReference type="PIRSF" id="PIRSF038991">
    <property type="entry name" value="Protein_AbrB"/>
    <property type="match status" value="1"/>
</dbReference>
<dbReference type="GO" id="GO:0010468">
    <property type="term" value="P:regulation of gene expression"/>
    <property type="evidence" value="ECO:0007669"/>
    <property type="project" value="InterPro"/>
</dbReference>
<feature type="transmembrane region" description="Helical" evidence="2">
    <location>
        <begin position="220"/>
        <end position="238"/>
    </location>
</feature>
<dbReference type="GO" id="GO:0016020">
    <property type="term" value="C:membrane"/>
    <property type="evidence" value="ECO:0007669"/>
    <property type="project" value="InterPro"/>
</dbReference>
<dbReference type="InterPro" id="IPR017516">
    <property type="entry name" value="AbrB_dup"/>
</dbReference>
<accession>A0A1E8GQD3</accession>
<evidence type="ECO:0000256" key="1">
    <source>
        <dbReference type="SAM" id="Coils"/>
    </source>
</evidence>
<feature type="transmembrane region" description="Helical" evidence="2">
    <location>
        <begin position="136"/>
        <end position="156"/>
    </location>
</feature>
<keyword evidence="3" id="KW-0560">Oxidoreductase</keyword>
<evidence type="ECO:0000313" key="4">
    <source>
        <dbReference type="Proteomes" id="UP000178622"/>
    </source>
</evidence>
<reference evidence="4" key="1">
    <citation type="submission" date="2016-09" db="EMBL/GenBank/DDBJ databases">
        <title>Draft genome sequence of a novel species of the family Streptococcaceae isolated from flowers.</title>
        <authorList>
            <person name="Chuah L.-O."/>
            <person name="Yap K.-P."/>
            <person name="Thong K.L."/>
            <person name="Liong M.T."/>
            <person name="Ahmad R."/>
            <person name="Rusul G."/>
        </authorList>
    </citation>
    <scope>NUCLEOTIDE SEQUENCE [LARGE SCALE GENOMIC DNA]</scope>
    <source>
        <strain evidence="4">DF1</strain>
    </source>
</reference>
<feature type="coiled-coil region" evidence="1">
    <location>
        <begin position="161"/>
        <end position="195"/>
    </location>
</feature>
<dbReference type="STRING" id="1859473.BG261_00810"/>
<dbReference type="OrthoDB" id="5460360at2"/>
<organism evidence="3 4">
    <name type="scientific">Floricoccus tropicus</name>
    <dbReference type="NCBI Taxonomy" id="1859473"/>
    <lineage>
        <taxon>Bacteria</taxon>
        <taxon>Bacillati</taxon>
        <taxon>Bacillota</taxon>
        <taxon>Bacilli</taxon>
        <taxon>Lactobacillales</taxon>
        <taxon>Streptococcaceae</taxon>
        <taxon>Floricoccus</taxon>
    </lineage>
</organism>
<protein>
    <submittedName>
        <fullName evidence="3">Ammonia monooxygenase</fullName>
    </submittedName>
</protein>
<dbReference type="Pfam" id="PF05145">
    <property type="entry name" value="AbrB"/>
    <property type="match status" value="2"/>
</dbReference>
<keyword evidence="2" id="KW-0472">Membrane</keyword>
<keyword evidence="4" id="KW-1185">Reference proteome</keyword>
<sequence>MIYKVILTMLVGTFGGFLAKKLKLPAPFMTGSMLAVAVFSVISGQMYAPTNIKLFAQIVSGAFIGQQVTKSDLKNFPSLIKPIALLMLFFTINTFVMGFVFSHFYGMDAVTALLSCLPGGIMDVSLISIDMGADSGIVAVMQLARLVGMLLILPYWTKFIINKFGSQAEKKNSNIEEIKEEEEILDQESDQESTDDKSSVFSNNVLVLIVSTTGGLLGKWIGIPVGALIFSLIFSLVLKVTRDTKPLSNWIRYIAQISAGSIIGCSFTRENMEQLSKLIIPVILLLISYLVVNVVFARIIYKRNILDLQSALFASSPAGATDISLIAGELGGDMPKIAGIQISRTLYTVIVLPYLVRIFSGFLE</sequence>
<dbReference type="Proteomes" id="UP000178622">
    <property type="component" value="Unassembled WGS sequence"/>
</dbReference>
<dbReference type="PANTHER" id="PTHR38457">
    <property type="entry name" value="REGULATOR ABRB-RELATED"/>
    <property type="match status" value="1"/>
</dbReference>
<dbReference type="NCBIfam" id="TIGR03082">
    <property type="entry name" value="Gneg_AbrB_dup"/>
    <property type="match status" value="2"/>
</dbReference>
<keyword evidence="2" id="KW-0812">Transmembrane</keyword>
<feature type="transmembrane region" description="Helical" evidence="2">
    <location>
        <begin position="29"/>
        <end position="48"/>
    </location>
</feature>
<comment type="caution">
    <text evidence="3">The sequence shown here is derived from an EMBL/GenBank/DDBJ whole genome shotgun (WGS) entry which is preliminary data.</text>
</comment>
<feature type="transmembrane region" description="Helical" evidence="2">
    <location>
        <begin position="83"/>
        <end position="104"/>
    </location>
</feature>
<keyword evidence="2" id="KW-1133">Transmembrane helix</keyword>
<dbReference type="GO" id="GO:0004497">
    <property type="term" value="F:monooxygenase activity"/>
    <property type="evidence" value="ECO:0007669"/>
    <property type="project" value="UniProtKB-KW"/>
</dbReference>
<dbReference type="AlphaFoldDB" id="A0A1E8GQD3"/>
<dbReference type="InterPro" id="IPR007820">
    <property type="entry name" value="AbrB_fam"/>
</dbReference>
<proteinExistence type="predicted"/>
<evidence type="ECO:0000313" key="3">
    <source>
        <dbReference type="EMBL" id="OFI50454.1"/>
    </source>
</evidence>
<name>A0A1E8GQD3_9LACT</name>
<keyword evidence="1" id="KW-0175">Coiled coil</keyword>
<feature type="transmembrane region" description="Helical" evidence="2">
    <location>
        <begin position="275"/>
        <end position="296"/>
    </location>
</feature>
<dbReference type="PANTHER" id="PTHR38457:SF1">
    <property type="entry name" value="REGULATOR ABRB-RELATED"/>
    <property type="match status" value="1"/>
</dbReference>
<feature type="transmembrane region" description="Helical" evidence="2">
    <location>
        <begin position="110"/>
        <end position="129"/>
    </location>
</feature>
<gene>
    <name evidence="3" type="ORF">BG261_00810</name>
</gene>
<keyword evidence="3" id="KW-0503">Monooxygenase</keyword>